<evidence type="ECO:0000313" key="8">
    <source>
        <dbReference type="Proteomes" id="UP001597521"/>
    </source>
</evidence>
<dbReference type="EMBL" id="JBHUNP010000001">
    <property type="protein sequence ID" value="MFD2649032.1"/>
    <property type="molecule type" value="Genomic_DNA"/>
</dbReference>
<dbReference type="SUPFAM" id="SSF55874">
    <property type="entry name" value="ATPase domain of HSP90 chaperone/DNA topoisomerase II/histidine kinase"/>
    <property type="match status" value="1"/>
</dbReference>
<dbReference type="EC" id="2.7.13.3" evidence="2"/>
<dbReference type="PRINTS" id="PR00344">
    <property type="entry name" value="BCTRLSENSOR"/>
</dbReference>
<evidence type="ECO:0000313" key="7">
    <source>
        <dbReference type="EMBL" id="MFD2649032.1"/>
    </source>
</evidence>
<keyword evidence="5" id="KW-0418">Kinase</keyword>
<dbReference type="RefSeq" id="WP_386834438.1">
    <property type="nucleotide sequence ID" value="NZ_JBHUNP010000001.1"/>
</dbReference>
<dbReference type="SMART" id="SM00388">
    <property type="entry name" value="HisKA"/>
    <property type="match status" value="1"/>
</dbReference>
<proteinExistence type="predicted"/>
<evidence type="ECO:0000256" key="2">
    <source>
        <dbReference type="ARBA" id="ARBA00012438"/>
    </source>
</evidence>
<dbReference type="CDD" id="cd00082">
    <property type="entry name" value="HisKA"/>
    <property type="match status" value="1"/>
</dbReference>
<evidence type="ECO:0000256" key="5">
    <source>
        <dbReference type="ARBA" id="ARBA00022777"/>
    </source>
</evidence>
<dbReference type="Gene3D" id="3.30.565.10">
    <property type="entry name" value="Histidine kinase-like ATPase, C-terminal domain"/>
    <property type="match status" value="1"/>
</dbReference>
<dbReference type="SUPFAM" id="SSF47384">
    <property type="entry name" value="Homodimeric domain of signal transducing histidine kinase"/>
    <property type="match status" value="1"/>
</dbReference>
<keyword evidence="4" id="KW-0808">Transferase</keyword>
<dbReference type="SMART" id="SM00387">
    <property type="entry name" value="HATPase_c"/>
    <property type="match status" value="1"/>
</dbReference>
<dbReference type="InterPro" id="IPR005467">
    <property type="entry name" value="His_kinase_dom"/>
</dbReference>
<keyword evidence="7" id="KW-0067">ATP-binding</keyword>
<dbReference type="Pfam" id="PF00512">
    <property type="entry name" value="HisKA"/>
    <property type="match status" value="1"/>
</dbReference>
<dbReference type="GO" id="GO:0005524">
    <property type="term" value="F:ATP binding"/>
    <property type="evidence" value="ECO:0007669"/>
    <property type="project" value="UniProtKB-KW"/>
</dbReference>
<dbReference type="InterPro" id="IPR036097">
    <property type="entry name" value="HisK_dim/P_sf"/>
</dbReference>
<name>A0ABW5QN63_9HYPH</name>
<dbReference type="InterPro" id="IPR004358">
    <property type="entry name" value="Sig_transdc_His_kin-like_C"/>
</dbReference>
<organism evidence="7 8">
    <name type="scientific">Devosia albogilva</name>
    <dbReference type="NCBI Taxonomy" id="429726"/>
    <lineage>
        <taxon>Bacteria</taxon>
        <taxon>Pseudomonadati</taxon>
        <taxon>Pseudomonadota</taxon>
        <taxon>Alphaproteobacteria</taxon>
        <taxon>Hyphomicrobiales</taxon>
        <taxon>Devosiaceae</taxon>
        <taxon>Devosia</taxon>
    </lineage>
</organism>
<dbReference type="PANTHER" id="PTHR43047:SF72">
    <property type="entry name" value="OSMOSENSING HISTIDINE PROTEIN KINASE SLN1"/>
    <property type="match status" value="1"/>
</dbReference>
<evidence type="ECO:0000256" key="4">
    <source>
        <dbReference type="ARBA" id="ARBA00022679"/>
    </source>
</evidence>
<evidence type="ECO:0000259" key="6">
    <source>
        <dbReference type="PROSITE" id="PS50109"/>
    </source>
</evidence>
<gene>
    <name evidence="7" type="ORF">ACFSX5_14685</name>
</gene>
<evidence type="ECO:0000256" key="1">
    <source>
        <dbReference type="ARBA" id="ARBA00000085"/>
    </source>
</evidence>
<dbReference type="InterPro" id="IPR036890">
    <property type="entry name" value="HATPase_C_sf"/>
</dbReference>
<evidence type="ECO:0000256" key="3">
    <source>
        <dbReference type="ARBA" id="ARBA00022553"/>
    </source>
</evidence>
<keyword evidence="7" id="KW-0547">Nucleotide-binding</keyword>
<comment type="catalytic activity">
    <reaction evidence="1">
        <text>ATP + protein L-histidine = ADP + protein N-phospho-L-histidine.</text>
        <dbReference type="EC" id="2.7.13.3"/>
    </reaction>
</comment>
<sequence>MAATAFLAAALFTAYDAYRTFDDQRRHLELIGSALAQEIIELDPQSALTRLDHSAGRFAPIIQASLVSDSTSAASPFGQMLPVGGLGAIKLEPAQNDAAAGVMQRGAGAFAIAALMSFAALRRRPNDDPDPALKQSYRTLAAAIPMGVACWTRTGELIVCNQQYRDSIDMEDREVTYHQAVKRLIAGGYMKLLREGDNGRLLELHREDGSCLLIDERPLGSDGFMTLVSDITEAKKTDTLLHAIREEQRHLARRYHEEKLKAEAASRAKTNFLAHLSHDIRTPLNHIIGFADLMRHETYGALGDKRYLEYVQSIKSSGEHLLASFASILELAELESGQKGLRSDPLLVDDLIEGVAQRFRTQAQRAGVGIVIGAPTQAIVEGDKLGLTRMLGNLVENAIRFTPAGGRITLAAFAAPDGVVLEITDTGIGMSEERLQSLSQPFALGDATFTREGGGPGLGISIARAIAELSGGHLAIDSSPALGTTVAISLPLAAMDGRMAA</sequence>
<dbReference type="Pfam" id="PF02518">
    <property type="entry name" value="HATPase_c"/>
    <property type="match status" value="1"/>
</dbReference>
<reference evidence="8" key="1">
    <citation type="journal article" date="2019" name="Int. J. Syst. Evol. Microbiol.">
        <title>The Global Catalogue of Microorganisms (GCM) 10K type strain sequencing project: providing services to taxonomists for standard genome sequencing and annotation.</title>
        <authorList>
            <consortium name="The Broad Institute Genomics Platform"/>
            <consortium name="The Broad Institute Genome Sequencing Center for Infectious Disease"/>
            <person name="Wu L."/>
            <person name="Ma J."/>
        </authorList>
    </citation>
    <scope>NUCLEOTIDE SEQUENCE [LARGE SCALE GENOMIC DNA]</scope>
    <source>
        <strain evidence="8">CCM 7427</strain>
    </source>
</reference>
<accession>A0ABW5QN63</accession>
<dbReference type="PROSITE" id="PS50109">
    <property type="entry name" value="HIS_KIN"/>
    <property type="match status" value="1"/>
</dbReference>
<protein>
    <recommendedName>
        <fullName evidence="2">histidine kinase</fullName>
        <ecNumber evidence="2">2.7.13.3</ecNumber>
    </recommendedName>
</protein>
<feature type="domain" description="Histidine kinase" evidence="6">
    <location>
        <begin position="275"/>
        <end position="494"/>
    </location>
</feature>
<dbReference type="Gene3D" id="1.10.287.130">
    <property type="match status" value="1"/>
</dbReference>
<comment type="caution">
    <text evidence="7">The sequence shown here is derived from an EMBL/GenBank/DDBJ whole genome shotgun (WGS) entry which is preliminary data.</text>
</comment>
<dbReference type="InterPro" id="IPR003594">
    <property type="entry name" value="HATPase_dom"/>
</dbReference>
<dbReference type="PANTHER" id="PTHR43047">
    <property type="entry name" value="TWO-COMPONENT HISTIDINE PROTEIN KINASE"/>
    <property type="match status" value="1"/>
</dbReference>
<dbReference type="Proteomes" id="UP001597521">
    <property type="component" value="Unassembled WGS sequence"/>
</dbReference>
<dbReference type="InterPro" id="IPR003661">
    <property type="entry name" value="HisK_dim/P_dom"/>
</dbReference>
<keyword evidence="3" id="KW-0597">Phosphoprotein</keyword>
<keyword evidence="8" id="KW-1185">Reference proteome</keyword>